<dbReference type="EMBL" id="CP139781">
    <property type="protein sequence ID" value="WRQ89542.1"/>
    <property type="molecule type" value="Genomic_DNA"/>
</dbReference>
<evidence type="ECO:0000256" key="2">
    <source>
        <dbReference type="ARBA" id="ARBA00022475"/>
    </source>
</evidence>
<evidence type="ECO:0000259" key="7">
    <source>
        <dbReference type="Pfam" id="PF13396"/>
    </source>
</evidence>
<dbReference type="Proteomes" id="UP000738431">
    <property type="component" value="Chromosome"/>
</dbReference>
<sequence>MATLLPLAFGLGGPEILFLGGTLFIALPFFVFWLWMLIDCLTQETDPTQKLIWVLVIIFASFVGAPLYLFIRKIPRGRAAPANR</sequence>
<keyword evidence="5 6" id="KW-0472">Membrane</keyword>
<dbReference type="RefSeq" id="WP_221029771.1">
    <property type="nucleotide sequence ID" value="NZ_CP139781.1"/>
</dbReference>
<evidence type="ECO:0000313" key="9">
    <source>
        <dbReference type="Proteomes" id="UP000738431"/>
    </source>
</evidence>
<feature type="transmembrane region" description="Helical" evidence="6">
    <location>
        <begin position="50"/>
        <end position="71"/>
    </location>
</feature>
<comment type="subcellular location">
    <subcellularLocation>
        <location evidence="1">Cell membrane</location>
        <topology evidence="1">Multi-pass membrane protein</topology>
    </subcellularLocation>
</comment>
<keyword evidence="4 6" id="KW-1133">Transmembrane helix</keyword>
<organism evidence="8 9">
    <name type="scientific">Actomonas aquatica</name>
    <dbReference type="NCBI Taxonomy" id="2866162"/>
    <lineage>
        <taxon>Bacteria</taxon>
        <taxon>Pseudomonadati</taxon>
        <taxon>Verrucomicrobiota</taxon>
        <taxon>Opitutia</taxon>
        <taxon>Opitutales</taxon>
        <taxon>Opitutaceae</taxon>
        <taxon>Actomonas</taxon>
    </lineage>
</organism>
<reference evidence="8 9" key="2">
    <citation type="submission" date="2023-12" db="EMBL/GenBank/DDBJ databases">
        <title>Description of an unclassified Opitutus bacterium of Verrucomicrobiota.</title>
        <authorList>
            <person name="Zhang D.-F."/>
        </authorList>
    </citation>
    <scope>NUCLEOTIDE SEQUENCE [LARGE SCALE GENOMIC DNA]</scope>
    <source>
        <strain evidence="8 9">WL0086</strain>
    </source>
</reference>
<gene>
    <name evidence="8" type="ORF">K1X11_008985</name>
</gene>
<evidence type="ECO:0000256" key="1">
    <source>
        <dbReference type="ARBA" id="ARBA00004651"/>
    </source>
</evidence>
<proteinExistence type="predicted"/>
<evidence type="ECO:0000256" key="4">
    <source>
        <dbReference type="ARBA" id="ARBA00022989"/>
    </source>
</evidence>
<feature type="transmembrane region" description="Helical" evidence="6">
    <location>
        <begin position="16"/>
        <end position="38"/>
    </location>
</feature>
<reference evidence="8 9" key="1">
    <citation type="submission" date="2021-08" db="EMBL/GenBank/DDBJ databases">
        <authorList>
            <person name="Zhang D."/>
            <person name="Zhang A."/>
            <person name="Wang L."/>
        </authorList>
    </citation>
    <scope>NUCLEOTIDE SEQUENCE [LARGE SCALE GENOMIC DNA]</scope>
    <source>
        <strain evidence="8 9">WL0086</strain>
    </source>
</reference>
<protein>
    <submittedName>
        <fullName evidence="8">PLD nuclease N-terminal domain-containing protein</fullName>
    </submittedName>
</protein>
<keyword evidence="9" id="KW-1185">Reference proteome</keyword>
<dbReference type="Pfam" id="PF13396">
    <property type="entry name" value="PLDc_N"/>
    <property type="match status" value="1"/>
</dbReference>
<feature type="domain" description="Cardiolipin synthase N-terminal" evidence="7">
    <location>
        <begin position="31"/>
        <end position="72"/>
    </location>
</feature>
<evidence type="ECO:0000313" key="8">
    <source>
        <dbReference type="EMBL" id="WRQ89542.1"/>
    </source>
</evidence>
<keyword evidence="3 6" id="KW-0812">Transmembrane</keyword>
<name>A0ABZ1CE21_9BACT</name>
<evidence type="ECO:0000256" key="5">
    <source>
        <dbReference type="ARBA" id="ARBA00023136"/>
    </source>
</evidence>
<evidence type="ECO:0000256" key="6">
    <source>
        <dbReference type="SAM" id="Phobius"/>
    </source>
</evidence>
<keyword evidence="2" id="KW-1003">Cell membrane</keyword>
<evidence type="ECO:0000256" key="3">
    <source>
        <dbReference type="ARBA" id="ARBA00022692"/>
    </source>
</evidence>
<dbReference type="InterPro" id="IPR027379">
    <property type="entry name" value="CLS_N"/>
</dbReference>
<accession>A0ABZ1CE21</accession>